<evidence type="ECO:0000256" key="2">
    <source>
        <dbReference type="ARBA" id="ARBA00023125"/>
    </source>
</evidence>
<protein>
    <submittedName>
        <fullName evidence="5">AraC family transcriptional regulator</fullName>
    </submittedName>
</protein>
<dbReference type="RefSeq" id="WP_345198654.1">
    <property type="nucleotide sequence ID" value="NZ_BAABFL010000470.1"/>
</dbReference>
<feature type="domain" description="HTH araC/xylS-type" evidence="4">
    <location>
        <begin position="239"/>
        <end position="337"/>
    </location>
</feature>
<dbReference type="Gene3D" id="1.10.10.60">
    <property type="entry name" value="Homeodomain-like"/>
    <property type="match status" value="1"/>
</dbReference>
<dbReference type="Pfam" id="PF12625">
    <property type="entry name" value="Arabinose_bd"/>
    <property type="match status" value="1"/>
</dbReference>
<dbReference type="Proteomes" id="UP001500604">
    <property type="component" value="Unassembled WGS sequence"/>
</dbReference>
<reference evidence="6" key="1">
    <citation type="journal article" date="2019" name="Int. J. Syst. Evol. Microbiol.">
        <title>The Global Catalogue of Microorganisms (GCM) 10K type strain sequencing project: providing services to taxonomists for standard genome sequencing and annotation.</title>
        <authorList>
            <consortium name="The Broad Institute Genomics Platform"/>
            <consortium name="The Broad Institute Genome Sequencing Center for Infectious Disease"/>
            <person name="Wu L."/>
            <person name="Ma J."/>
        </authorList>
    </citation>
    <scope>NUCLEOTIDE SEQUENCE [LARGE SCALE GENOMIC DNA]</scope>
    <source>
        <strain evidence="6">JCM 17805</strain>
    </source>
</reference>
<gene>
    <name evidence="5" type="ORF">GCM10023116_44290</name>
</gene>
<organism evidence="5 6">
    <name type="scientific">Kistimonas scapharcae</name>
    <dbReference type="NCBI Taxonomy" id="1036133"/>
    <lineage>
        <taxon>Bacteria</taxon>
        <taxon>Pseudomonadati</taxon>
        <taxon>Pseudomonadota</taxon>
        <taxon>Gammaproteobacteria</taxon>
        <taxon>Oceanospirillales</taxon>
        <taxon>Endozoicomonadaceae</taxon>
        <taxon>Kistimonas</taxon>
    </lineage>
</organism>
<dbReference type="InterPro" id="IPR009057">
    <property type="entry name" value="Homeodomain-like_sf"/>
</dbReference>
<sequence>MNNNAETQTTLASWALAIERALQTEGVDSAGIFTAAGIDKERLRQPEARIPVTTMWRLWRQAVAATGNEAIGIRVAETIFPTHLNALMFALQASNTLHDCIERMVRYARVVSTIGMISIEYGEQQVAIRMRSSEQPGRPFQPVDALMAVVVKVIRDILEPGDHNCIRSIHLCRPEPDNRRLFDQFFACPILFSAENNEIILDAAVIEAPLPSANSELARVNDQILNEYLQRMNNENTSLRVRKEIMRLLGTEHLNQECIASSLNMSARNLHRKLADEGNSFKELLDTIRHELALGYLEVSNISIGELTFTLGFVDQSSFSRAFKRWTGMTPSQYRKSRASA</sequence>
<dbReference type="InterPro" id="IPR032687">
    <property type="entry name" value="AraC-type_N"/>
</dbReference>
<evidence type="ECO:0000313" key="5">
    <source>
        <dbReference type="EMBL" id="GAA4652145.1"/>
    </source>
</evidence>
<dbReference type="PROSITE" id="PS01124">
    <property type="entry name" value="HTH_ARAC_FAMILY_2"/>
    <property type="match status" value="1"/>
</dbReference>
<evidence type="ECO:0000256" key="1">
    <source>
        <dbReference type="ARBA" id="ARBA00023015"/>
    </source>
</evidence>
<dbReference type="PANTHER" id="PTHR47894:SF1">
    <property type="entry name" value="HTH-TYPE TRANSCRIPTIONAL REGULATOR VQSM"/>
    <property type="match status" value="1"/>
</dbReference>
<dbReference type="PANTHER" id="PTHR47894">
    <property type="entry name" value="HTH-TYPE TRANSCRIPTIONAL REGULATOR GADX"/>
    <property type="match status" value="1"/>
</dbReference>
<keyword evidence="3" id="KW-0804">Transcription</keyword>
<accession>A0ABP8VAU7</accession>
<proteinExistence type="predicted"/>
<dbReference type="EMBL" id="BAABFL010000470">
    <property type="protein sequence ID" value="GAA4652145.1"/>
    <property type="molecule type" value="Genomic_DNA"/>
</dbReference>
<dbReference type="PRINTS" id="PR00032">
    <property type="entry name" value="HTHARAC"/>
</dbReference>
<dbReference type="Pfam" id="PF12833">
    <property type="entry name" value="HTH_18"/>
    <property type="match status" value="1"/>
</dbReference>
<dbReference type="InterPro" id="IPR018060">
    <property type="entry name" value="HTH_AraC"/>
</dbReference>
<keyword evidence="2" id="KW-0238">DNA-binding</keyword>
<dbReference type="SUPFAM" id="SSF46689">
    <property type="entry name" value="Homeodomain-like"/>
    <property type="match status" value="1"/>
</dbReference>
<evidence type="ECO:0000313" key="6">
    <source>
        <dbReference type="Proteomes" id="UP001500604"/>
    </source>
</evidence>
<comment type="caution">
    <text evidence="5">The sequence shown here is derived from an EMBL/GenBank/DDBJ whole genome shotgun (WGS) entry which is preliminary data.</text>
</comment>
<dbReference type="InterPro" id="IPR020449">
    <property type="entry name" value="Tscrpt_reg_AraC-type_HTH"/>
</dbReference>
<keyword evidence="6" id="KW-1185">Reference proteome</keyword>
<name>A0ABP8VAU7_9GAMM</name>
<evidence type="ECO:0000256" key="3">
    <source>
        <dbReference type="ARBA" id="ARBA00023163"/>
    </source>
</evidence>
<evidence type="ECO:0000259" key="4">
    <source>
        <dbReference type="PROSITE" id="PS01124"/>
    </source>
</evidence>
<dbReference type="SMART" id="SM00342">
    <property type="entry name" value="HTH_ARAC"/>
    <property type="match status" value="1"/>
</dbReference>
<keyword evidence="1" id="KW-0805">Transcription regulation</keyword>